<dbReference type="GO" id="GO:0046165">
    <property type="term" value="P:alcohol biosynthetic process"/>
    <property type="evidence" value="ECO:0007669"/>
    <property type="project" value="UniProtKB-ARBA"/>
</dbReference>
<keyword evidence="3" id="KW-0479">Metal-binding</keyword>
<dbReference type="EMBL" id="CDMC01000014">
    <property type="protein sequence ID" value="CEL09395.1"/>
    <property type="molecule type" value="Genomic_DNA"/>
</dbReference>
<protein>
    <recommendedName>
        <fullName evidence="7">Geranylgeranyl pyrophosphate synthase</fullName>
    </recommendedName>
</protein>
<reference evidence="6" key="1">
    <citation type="journal article" date="2016" name="Genome Announc.">
        <title>Draft genome sequences of fungus Aspergillus calidoustus.</title>
        <authorList>
            <person name="Horn F."/>
            <person name="Linde J."/>
            <person name="Mattern D.J."/>
            <person name="Walther G."/>
            <person name="Guthke R."/>
            <person name="Scherlach K."/>
            <person name="Martin K."/>
            <person name="Brakhage A.A."/>
            <person name="Petzke L."/>
            <person name="Valiante V."/>
        </authorList>
    </citation>
    <scope>NUCLEOTIDE SEQUENCE [LARGE SCALE GENOMIC DNA]</scope>
    <source>
        <strain evidence="6">SF006504</strain>
    </source>
</reference>
<organism evidence="5 6">
    <name type="scientific">Aspergillus calidoustus</name>
    <dbReference type="NCBI Taxonomy" id="454130"/>
    <lineage>
        <taxon>Eukaryota</taxon>
        <taxon>Fungi</taxon>
        <taxon>Dikarya</taxon>
        <taxon>Ascomycota</taxon>
        <taxon>Pezizomycotina</taxon>
        <taxon>Eurotiomycetes</taxon>
        <taxon>Eurotiomycetidae</taxon>
        <taxon>Eurotiales</taxon>
        <taxon>Aspergillaceae</taxon>
        <taxon>Aspergillus</taxon>
        <taxon>Aspergillus subgen. Nidulantes</taxon>
    </lineage>
</organism>
<evidence type="ECO:0008006" key="7">
    <source>
        <dbReference type="Google" id="ProtNLM"/>
    </source>
</evidence>
<dbReference type="SUPFAM" id="SSF48576">
    <property type="entry name" value="Terpenoid synthases"/>
    <property type="match status" value="2"/>
</dbReference>
<dbReference type="OMA" id="YSFHREF"/>
<keyword evidence="6" id="KW-1185">Reference proteome</keyword>
<evidence type="ECO:0000256" key="3">
    <source>
        <dbReference type="ARBA" id="ARBA00022723"/>
    </source>
</evidence>
<evidence type="ECO:0000313" key="5">
    <source>
        <dbReference type="EMBL" id="CEL09395.1"/>
    </source>
</evidence>
<dbReference type="Pfam" id="PF00348">
    <property type="entry name" value="polyprenyl_synt"/>
    <property type="match status" value="1"/>
</dbReference>
<dbReference type="PANTHER" id="PTHR12001">
    <property type="entry name" value="GERANYLGERANYL PYROPHOSPHATE SYNTHASE"/>
    <property type="match status" value="1"/>
</dbReference>
<dbReference type="Proteomes" id="UP000054771">
    <property type="component" value="Unassembled WGS sequence"/>
</dbReference>
<evidence type="ECO:0000256" key="2">
    <source>
        <dbReference type="ARBA" id="ARBA00022679"/>
    </source>
</evidence>
<sequence>MYTLDDFPFKYSSLPNPEAERPAKFFNSLPYRVRTIEDDCGSTIDRVVAEWKAITGKGVPDAVGGHASDLIRYVIPECPVEFVAPVTRLIYILLLWDDATDILDPVSHENLMLDFRVGVVSQMKLGYCQCELEMNRIYIQSVLALVVQGAGRNLDGGDFKRGLEVFDSTARGQAPPPQTITWEEYKRHRTTSIGGRLITALIPSMRKLRLDQDALDSVSHLAEICYLIAGLSNDFYSFHKEFEEHARAGSLDGIHNGMAVLMSRYGYEESEAEEIMKKEILSAERTLMEKYEEWKSSSAPKSDELRHFVLISILAVGGASYWQSFSPRYQRANLSTTVEDRAQLVGRSYTAGLRLPNYPVPVAMTKSTNGYSESLTNRQASLITKDLLAPFEKAPAEEVVLAPWKYTQSLPGKRTVGRMIECLQAWFSLPVESIKIISEITTMLFNATLMLDDIQDESQLRRGKPAAHAVFGQAQTINSATYLYVKGSRRLRGVKHADECADALLDELETLAFGQALELQWKYQKICPSTKQYLVMIDNKTGGFFRLVLRLLGAEAQSQPVPELMHLLTLLGRYYQIRDDYMNLASDEYTAKKGFCEDLSEGNFSFPLLHLLQHSPNADIVRGVMFHREDKADLSIEMKQFILAEMKEVGSLGYTMNLLEELFSAMLGALDNVEAKLGLNKKLRIFLLLLKV</sequence>
<dbReference type="PROSITE" id="PS00723">
    <property type="entry name" value="POLYPRENYL_SYNTHASE_1"/>
    <property type="match status" value="1"/>
</dbReference>
<dbReference type="GO" id="GO:0008299">
    <property type="term" value="P:isoprenoid biosynthetic process"/>
    <property type="evidence" value="ECO:0007669"/>
    <property type="project" value="InterPro"/>
</dbReference>
<dbReference type="PANTHER" id="PTHR12001:SF44">
    <property type="entry name" value="GERANYLGERANYL PYROPHOSPHATE SYNTHASE"/>
    <property type="match status" value="1"/>
</dbReference>
<dbReference type="PROSITE" id="PS00444">
    <property type="entry name" value="POLYPRENYL_SYNTHASE_2"/>
    <property type="match status" value="1"/>
</dbReference>
<comment type="pathway">
    <text evidence="1">Secondary metabolite biosynthesis; terpenoid biosynthesis.</text>
</comment>
<dbReference type="OrthoDB" id="6921389at2759"/>
<dbReference type="InterPro" id="IPR033749">
    <property type="entry name" value="Polyprenyl_synt_CS"/>
</dbReference>
<dbReference type="STRING" id="454130.A0A0U5GCR8"/>
<name>A0A0U5GCR8_ASPCI</name>
<dbReference type="AlphaFoldDB" id="A0A0U5GCR8"/>
<keyword evidence="4" id="KW-0460">Magnesium</keyword>
<keyword evidence="2" id="KW-0808">Transferase</keyword>
<dbReference type="Pfam" id="PF19086">
    <property type="entry name" value="Terpene_syn_C_2"/>
    <property type="match status" value="1"/>
</dbReference>
<dbReference type="SMR" id="A0A0U5GCR8"/>
<dbReference type="GO" id="GO:0046872">
    <property type="term" value="F:metal ion binding"/>
    <property type="evidence" value="ECO:0007669"/>
    <property type="project" value="UniProtKB-KW"/>
</dbReference>
<dbReference type="SFLD" id="SFLDS00005">
    <property type="entry name" value="Isoprenoid_Synthase_Type_I"/>
    <property type="match status" value="1"/>
</dbReference>
<dbReference type="InterPro" id="IPR000092">
    <property type="entry name" value="Polyprenyl_synt"/>
</dbReference>
<evidence type="ECO:0000313" key="6">
    <source>
        <dbReference type="Proteomes" id="UP000054771"/>
    </source>
</evidence>
<proteinExistence type="predicted"/>
<dbReference type="Gene3D" id="1.10.600.10">
    <property type="entry name" value="Farnesyl Diphosphate Synthase"/>
    <property type="match status" value="2"/>
</dbReference>
<evidence type="ECO:0000256" key="1">
    <source>
        <dbReference type="ARBA" id="ARBA00004721"/>
    </source>
</evidence>
<accession>A0A0U5GCR8</accession>
<dbReference type="GO" id="GO:0004659">
    <property type="term" value="F:prenyltransferase activity"/>
    <property type="evidence" value="ECO:0007669"/>
    <property type="project" value="InterPro"/>
</dbReference>
<dbReference type="GO" id="GO:0043386">
    <property type="term" value="P:mycotoxin biosynthetic process"/>
    <property type="evidence" value="ECO:0007669"/>
    <property type="project" value="UniProtKB-ARBA"/>
</dbReference>
<evidence type="ECO:0000256" key="4">
    <source>
        <dbReference type="ARBA" id="ARBA00022842"/>
    </source>
</evidence>
<dbReference type="InterPro" id="IPR008949">
    <property type="entry name" value="Isoprenoid_synthase_dom_sf"/>
</dbReference>
<gene>
    <name evidence="5" type="ORF">ASPCAL12531</name>
</gene>